<evidence type="ECO:0000313" key="9">
    <source>
        <dbReference type="EMBL" id="MCP1336816.1"/>
    </source>
</evidence>
<dbReference type="Proteomes" id="UP001055804">
    <property type="component" value="Unassembled WGS sequence"/>
</dbReference>
<evidence type="ECO:0000256" key="2">
    <source>
        <dbReference type="ARBA" id="ARBA00009677"/>
    </source>
</evidence>
<dbReference type="RefSeq" id="WP_269332760.1">
    <property type="nucleotide sequence ID" value="NZ_JAMZFT010000002.1"/>
</dbReference>
<dbReference type="PANTHER" id="PTHR30435">
    <property type="entry name" value="FLAGELLAR PROTEIN"/>
    <property type="match status" value="1"/>
</dbReference>
<dbReference type="GO" id="GO:0030694">
    <property type="term" value="C:bacterial-type flagellum basal body, rod"/>
    <property type="evidence" value="ECO:0007669"/>
    <property type="project" value="UniProtKB-UniRule"/>
</dbReference>
<comment type="caution">
    <text evidence="9">The sequence shown here is derived from an EMBL/GenBank/DDBJ whole genome shotgun (WGS) entry which is preliminary data.</text>
</comment>
<evidence type="ECO:0000259" key="8">
    <source>
        <dbReference type="Pfam" id="PF06429"/>
    </source>
</evidence>
<dbReference type="InterPro" id="IPR006299">
    <property type="entry name" value="FlgC"/>
</dbReference>
<protein>
    <recommendedName>
        <fullName evidence="3 6">Flagellar basal-body rod protein FlgC</fullName>
    </recommendedName>
</protein>
<reference evidence="9" key="1">
    <citation type="submission" date="2022-06" db="EMBL/GenBank/DDBJ databases">
        <title>Isolation and Genomics of Futiania mangrovii gen. nov., sp. nov., a Rare and Metabolically-versatile member in the Class Alphaproteobacteria.</title>
        <authorList>
            <person name="Liu L."/>
            <person name="Huang W.-C."/>
            <person name="Pan J."/>
            <person name="Li J."/>
            <person name="Huang Y."/>
            <person name="Du H."/>
            <person name="Liu Y."/>
            <person name="Li M."/>
        </authorList>
    </citation>
    <scope>NUCLEOTIDE SEQUENCE</scope>
    <source>
        <strain evidence="9">FT118</strain>
    </source>
</reference>
<dbReference type="NCBIfam" id="TIGR01395">
    <property type="entry name" value="FlgC"/>
    <property type="match status" value="1"/>
</dbReference>
<evidence type="ECO:0000256" key="4">
    <source>
        <dbReference type="ARBA" id="ARBA00023143"/>
    </source>
</evidence>
<comment type="similarity">
    <text evidence="2">Belongs to the flagella basal body rod proteins family.</text>
</comment>
<name>A0A9J6PG70_9PROT</name>
<dbReference type="Pfam" id="PF06429">
    <property type="entry name" value="Flg_bbr_C"/>
    <property type="match status" value="1"/>
</dbReference>
<evidence type="ECO:0000259" key="7">
    <source>
        <dbReference type="Pfam" id="PF00460"/>
    </source>
</evidence>
<dbReference type="InterPro" id="IPR001444">
    <property type="entry name" value="Flag_bb_rod_N"/>
</dbReference>
<dbReference type="Pfam" id="PF00460">
    <property type="entry name" value="Flg_bb_rod"/>
    <property type="match status" value="1"/>
</dbReference>
<accession>A0A9J6PG70</accession>
<dbReference type="AlphaFoldDB" id="A0A9J6PG70"/>
<evidence type="ECO:0000256" key="1">
    <source>
        <dbReference type="ARBA" id="ARBA00004117"/>
    </source>
</evidence>
<dbReference type="InterPro" id="IPR010930">
    <property type="entry name" value="Flg_bb/hook_C_dom"/>
</dbReference>
<keyword evidence="9" id="KW-0282">Flagellum</keyword>
<evidence type="ECO:0000313" key="10">
    <source>
        <dbReference type="Proteomes" id="UP001055804"/>
    </source>
</evidence>
<proteinExistence type="inferred from homology"/>
<organism evidence="9 10">
    <name type="scientific">Futiania mangrovi</name>
    <dbReference type="NCBI Taxonomy" id="2959716"/>
    <lineage>
        <taxon>Bacteria</taxon>
        <taxon>Pseudomonadati</taxon>
        <taxon>Pseudomonadota</taxon>
        <taxon>Alphaproteobacteria</taxon>
        <taxon>Futianiales</taxon>
        <taxon>Futianiaceae</taxon>
        <taxon>Futiania</taxon>
    </lineage>
</organism>
<gene>
    <name evidence="9" type="primary">flgC</name>
    <name evidence="9" type="ORF">NJQ99_10385</name>
</gene>
<keyword evidence="4 6" id="KW-0975">Bacterial flagellum</keyword>
<dbReference type="PANTHER" id="PTHR30435:SF19">
    <property type="entry name" value="FLAGELLAR BASAL-BODY ROD PROTEIN FLGG"/>
    <property type="match status" value="1"/>
</dbReference>
<keyword evidence="9" id="KW-0969">Cilium</keyword>
<feature type="domain" description="Flagellar basal body rod protein N-terminal" evidence="7">
    <location>
        <begin position="16"/>
        <end position="46"/>
    </location>
</feature>
<sequence length="138" mass="15120">MSEIPMFGKGPFGDAMRAAASGMRAQATRLRIATENVANAATPGYQRKQVSFAEEMDRAGGASTVKVDRISRDDADLKRVFDPSHPAAGPDGYVTLSNVETLVEMTDIREASRTYEASLGAFDQTRKMYQSVIELLRR</sequence>
<comment type="subcellular location">
    <subcellularLocation>
        <location evidence="1 6">Bacterial flagellum basal body</location>
    </subcellularLocation>
</comment>
<dbReference type="GO" id="GO:0071978">
    <property type="term" value="P:bacterial-type flagellum-dependent swarming motility"/>
    <property type="evidence" value="ECO:0007669"/>
    <property type="project" value="TreeGrafter"/>
</dbReference>
<keyword evidence="10" id="KW-1185">Reference proteome</keyword>
<evidence type="ECO:0000256" key="5">
    <source>
        <dbReference type="ARBA" id="ARBA00025933"/>
    </source>
</evidence>
<comment type="subunit">
    <text evidence="5 6">The basal body constitutes a major portion of the flagellar organelle and consists of four rings (L,P,S, and M) mounted on a central rod. The rod consists of about 26 subunits of FlgG in the distal portion, and FlgB, FlgC and FlgF are thought to build up the proximal portion of the rod with about 6 subunits each.</text>
</comment>
<evidence type="ECO:0000256" key="6">
    <source>
        <dbReference type="RuleBase" id="RU362062"/>
    </source>
</evidence>
<dbReference type="EMBL" id="JAMZFT010000002">
    <property type="protein sequence ID" value="MCP1336816.1"/>
    <property type="molecule type" value="Genomic_DNA"/>
</dbReference>
<evidence type="ECO:0000256" key="3">
    <source>
        <dbReference type="ARBA" id="ARBA00017941"/>
    </source>
</evidence>
<keyword evidence="9" id="KW-0966">Cell projection</keyword>
<feature type="domain" description="Flagellar basal-body/hook protein C-terminal" evidence="8">
    <location>
        <begin position="92"/>
        <end position="135"/>
    </location>
</feature>